<evidence type="ECO:0000256" key="1">
    <source>
        <dbReference type="ARBA" id="ARBA00007583"/>
    </source>
</evidence>
<dbReference type="PANTHER" id="PTHR24045">
    <property type="match status" value="1"/>
</dbReference>
<evidence type="ECO:0000259" key="5">
    <source>
        <dbReference type="Pfam" id="PF11380"/>
    </source>
</evidence>
<feature type="region of interest" description="Disordered" evidence="4">
    <location>
        <begin position="142"/>
        <end position="193"/>
    </location>
</feature>
<dbReference type="InterPro" id="IPR031356">
    <property type="entry name" value="Stealth_CR4"/>
</dbReference>
<proteinExistence type="inferred from homology"/>
<dbReference type="PANTHER" id="PTHR24045:SF0">
    <property type="entry name" value="N-ACETYLGLUCOSAMINE-1-PHOSPHOTRANSFERASE SUBUNITS ALPHA_BETA"/>
    <property type="match status" value="1"/>
</dbReference>
<feature type="compositionally biased region" description="Basic and acidic residues" evidence="4">
    <location>
        <begin position="150"/>
        <end position="164"/>
    </location>
</feature>
<dbReference type="InterPro" id="IPR031357">
    <property type="entry name" value="Stealth_CR3"/>
</dbReference>
<dbReference type="InterPro" id="IPR021520">
    <property type="entry name" value="Stealth_CR2"/>
</dbReference>
<dbReference type="InterPro" id="IPR031358">
    <property type="entry name" value="Stealth_CR1"/>
</dbReference>
<dbReference type="GO" id="GO:0016772">
    <property type="term" value="F:transferase activity, transferring phosphorus-containing groups"/>
    <property type="evidence" value="ECO:0007669"/>
    <property type="project" value="InterPro"/>
</dbReference>
<dbReference type="Pfam" id="PF17101">
    <property type="entry name" value="Stealth_CR1"/>
    <property type="match status" value="1"/>
</dbReference>
<evidence type="ECO:0000259" key="7">
    <source>
        <dbReference type="Pfam" id="PF17102"/>
    </source>
</evidence>
<dbReference type="AlphaFoldDB" id="A0A540W7V6"/>
<sequence>MAPVQPEPVPEPEPEPEPVPPTPEELRAAREEQLLQASPQLVRADGRLAEVRDDLLSGDAYLHNFTEVARLLTRAGVRFAPLGGQWTRQWVAIAPGQREAVLAACAEAFEGLPVYADLLGHDVTLGSVLAEELPAAVAALEWPDGLPGEPSDRQLDEPSDDRSAADAAEGETTAEADAEESGETPVDEPAEPRVRVKGVRIYRPVTTSGKTLLYGPEHGCDLDFWDAGGDDRGAVAAIHEPPFGWWVPSLEADAVARIGGSDYPVPQAFVQPRLDDVTFPVDAVITWVDDNDPAWRERRAERLAAMSARPATGDGAERFRNRDELRYCLRSIAMYAPWIRRVYLVTDGQCPDWLATEHPDVTVVAHRQLFADATILPVFNSHAIETQLHRIPDLAEHFLYFNDDMFLGRPVQPEQFFQGNGVPLVNLDSRVIPPGPVAADDDEYVAPQKNTRALIRREHGRETSRVLSHTPYPMTRSLLAECAEVFAAELAATARSPFRSRSDVAPITLAVGHGYLTGRIAWGRLGHRYLDVDRYAELERLPELLQWRDTDSFCLNDGDLDGVPPAEQDRQVTVFLQDYFPVSGPLERTPPVPAARAPLAVVEPASEQEASEEQASAEQAVAEPADSEHQTV</sequence>
<feature type="region of interest" description="Disordered" evidence="4">
    <location>
        <begin position="1"/>
        <end position="25"/>
    </location>
</feature>
<feature type="domain" description="Stealth protein CR1 conserved region 1" evidence="6">
    <location>
        <begin position="279"/>
        <end position="305"/>
    </location>
</feature>
<feature type="domain" description="Stealth protein CR3 conserved region 3" evidence="7">
    <location>
        <begin position="468"/>
        <end position="506"/>
    </location>
</feature>
<evidence type="ECO:0000313" key="9">
    <source>
        <dbReference type="EMBL" id="TQF05088.1"/>
    </source>
</evidence>
<dbReference type="Pfam" id="PF17102">
    <property type="entry name" value="Stealth_CR3"/>
    <property type="match status" value="1"/>
</dbReference>
<keyword evidence="2" id="KW-0808">Transferase</keyword>
<keyword evidence="10" id="KW-1185">Reference proteome</keyword>
<evidence type="ECO:0000256" key="3">
    <source>
        <dbReference type="ARBA" id="ARBA00023169"/>
    </source>
</evidence>
<dbReference type="Pfam" id="PF11380">
    <property type="entry name" value="Stealth_CR2"/>
    <property type="match status" value="1"/>
</dbReference>
<name>A0A540W7V6_9ACTN</name>
<dbReference type="InterPro" id="IPR047141">
    <property type="entry name" value="Stealth"/>
</dbReference>
<dbReference type="EMBL" id="VIGB01000003">
    <property type="protein sequence ID" value="TQF05088.1"/>
    <property type="molecule type" value="Genomic_DNA"/>
</dbReference>
<comment type="similarity">
    <text evidence="1">Belongs to the stealth family.</text>
</comment>
<evidence type="ECO:0000313" key="10">
    <source>
        <dbReference type="Proteomes" id="UP000319103"/>
    </source>
</evidence>
<evidence type="ECO:0008006" key="11">
    <source>
        <dbReference type="Google" id="ProtNLM"/>
    </source>
</evidence>
<dbReference type="Pfam" id="PF17103">
    <property type="entry name" value="Stealth_CR4"/>
    <property type="match status" value="1"/>
</dbReference>
<feature type="region of interest" description="Disordered" evidence="4">
    <location>
        <begin position="587"/>
        <end position="632"/>
    </location>
</feature>
<keyword evidence="3" id="KW-0270">Exopolysaccharide synthesis</keyword>
<feature type="compositionally biased region" description="Acidic residues" evidence="4">
    <location>
        <begin position="168"/>
        <end position="189"/>
    </location>
</feature>
<accession>A0A540W7V6</accession>
<comment type="caution">
    <text evidence="9">The sequence shown here is derived from an EMBL/GenBank/DDBJ whole genome shotgun (WGS) entry which is preliminary data.</text>
</comment>
<dbReference type="RefSeq" id="WP_220140264.1">
    <property type="nucleotide sequence ID" value="NZ_VIGB01000003.1"/>
</dbReference>
<reference evidence="9 10" key="1">
    <citation type="submission" date="2019-06" db="EMBL/GenBank/DDBJ databases">
        <title>Description of Kitasatospora acidophila sp. nov. isolated from pine grove soil, and reclassification of Streptomyces novaecaesareae to Kitasatospora novaeceasareae comb. nov.</title>
        <authorList>
            <person name="Kim M.J."/>
        </authorList>
    </citation>
    <scope>NUCLEOTIDE SEQUENCE [LARGE SCALE GENOMIC DNA]</scope>
    <source>
        <strain evidence="9 10">MMS16-CNU292</strain>
    </source>
</reference>
<evidence type="ECO:0000259" key="8">
    <source>
        <dbReference type="Pfam" id="PF17103"/>
    </source>
</evidence>
<dbReference type="GO" id="GO:0000271">
    <property type="term" value="P:polysaccharide biosynthetic process"/>
    <property type="evidence" value="ECO:0007669"/>
    <property type="project" value="UniProtKB-KW"/>
</dbReference>
<protein>
    <recommendedName>
        <fullName evidence="11">Stealth-like protein</fullName>
    </recommendedName>
</protein>
<gene>
    <name evidence="9" type="ORF">E6W39_26200</name>
</gene>
<feature type="compositionally biased region" description="Low complexity" evidence="4">
    <location>
        <begin position="594"/>
        <end position="624"/>
    </location>
</feature>
<evidence type="ECO:0000256" key="2">
    <source>
        <dbReference type="ARBA" id="ARBA00022679"/>
    </source>
</evidence>
<organism evidence="9 10">
    <name type="scientific">Kitasatospora acidiphila</name>
    <dbReference type="NCBI Taxonomy" id="2567942"/>
    <lineage>
        <taxon>Bacteria</taxon>
        <taxon>Bacillati</taxon>
        <taxon>Actinomycetota</taxon>
        <taxon>Actinomycetes</taxon>
        <taxon>Kitasatosporales</taxon>
        <taxon>Streptomycetaceae</taxon>
        <taxon>Kitasatospora</taxon>
    </lineage>
</organism>
<feature type="domain" description="Stealth protein CR4 conserved region 4" evidence="8">
    <location>
        <begin position="543"/>
        <end position="591"/>
    </location>
</feature>
<evidence type="ECO:0000259" key="6">
    <source>
        <dbReference type="Pfam" id="PF17101"/>
    </source>
</evidence>
<feature type="domain" description="Stealth protein CR2 conserved region 2" evidence="5">
    <location>
        <begin position="318"/>
        <end position="422"/>
    </location>
</feature>
<evidence type="ECO:0000256" key="4">
    <source>
        <dbReference type="SAM" id="MobiDB-lite"/>
    </source>
</evidence>
<dbReference type="Proteomes" id="UP000319103">
    <property type="component" value="Unassembled WGS sequence"/>
</dbReference>